<dbReference type="STRING" id="1618756.UV12_C0011G0001"/>
<accession>A0A0G1BLF0</accession>
<protein>
    <submittedName>
        <fullName evidence="3">Uncharacterized protein</fullName>
    </submittedName>
</protein>
<organism evidence="3 4">
    <name type="scientific">Candidatus Nomurabacteria bacterium GW2011_GWC2_42_20</name>
    <dbReference type="NCBI Taxonomy" id="1618756"/>
    <lineage>
        <taxon>Bacteria</taxon>
        <taxon>Candidatus Nomuraibacteriota</taxon>
    </lineage>
</organism>
<evidence type="ECO:0000256" key="2">
    <source>
        <dbReference type="SAM" id="Phobius"/>
    </source>
</evidence>
<feature type="transmembrane region" description="Helical" evidence="2">
    <location>
        <begin position="16"/>
        <end position="35"/>
    </location>
</feature>
<dbReference type="EMBL" id="LCDG01000011">
    <property type="protein sequence ID" value="KKS47091.1"/>
    <property type="molecule type" value="Genomic_DNA"/>
</dbReference>
<keyword evidence="2" id="KW-0472">Membrane</keyword>
<keyword evidence="2" id="KW-0812">Transmembrane</keyword>
<comment type="caution">
    <text evidence="3">The sequence shown here is derived from an EMBL/GenBank/DDBJ whole genome shotgun (WGS) entry which is preliminary data.</text>
</comment>
<feature type="region of interest" description="Disordered" evidence="1">
    <location>
        <begin position="138"/>
        <end position="157"/>
    </location>
</feature>
<evidence type="ECO:0000256" key="1">
    <source>
        <dbReference type="SAM" id="MobiDB-lite"/>
    </source>
</evidence>
<dbReference type="Proteomes" id="UP000034704">
    <property type="component" value="Unassembled WGS sequence"/>
</dbReference>
<sequence>MDQQSPFMCASHTKEYIGAIFVGALIGACASYFYLKQAPAGAENTYQAGFDAARKLVEKSSVGPMLQATADMRTISGTVTAISGNRITIHTQSMDPFLDPSLLDRNIIVSGDTNIISLSQKDQKLMQAEMEEFMKRVQSGESMTQAVAAPEPFTRTK</sequence>
<reference evidence="3 4" key="1">
    <citation type="journal article" date="2015" name="Nature">
        <title>rRNA introns, odd ribosomes, and small enigmatic genomes across a large radiation of phyla.</title>
        <authorList>
            <person name="Brown C.T."/>
            <person name="Hug L.A."/>
            <person name="Thomas B.C."/>
            <person name="Sharon I."/>
            <person name="Castelle C.J."/>
            <person name="Singh A."/>
            <person name="Wilkins M.J."/>
            <person name="Williams K.H."/>
            <person name="Banfield J.F."/>
        </authorList>
    </citation>
    <scope>NUCLEOTIDE SEQUENCE [LARGE SCALE GENOMIC DNA]</scope>
</reference>
<evidence type="ECO:0000313" key="4">
    <source>
        <dbReference type="Proteomes" id="UP000034704"/>
    </source>
</evidence>
<evidence type="ECO:0000313" key="3">
    <source>
        <dbReference type="EMBL" id="KKS47091.1"/>
    </source>
</evidence>
<keyword evidence="2" id="KW-1133">Transmembrane helix</keyword>
<name>A0A0G1BLF0_9BACT</name>
<dbReference type="AlphaFoldDB" id="A0A0G1BLF0"/>
<proteinExistence type="predicted"/>
<feature type="non-terminal residue" evidence="3">
    <location>
        <position position="157"/>
    </location>
</feature>
<gene>
    <name evidence="3" type="ORF">UV12_C0011G0001</name>
</gene>